<proteinExistence type="predicted"/>
<protein>
    <submittedName>
        <fullName evidence="3">DNA-binding protein</fullName>
    </submittedName>
</protein>
<feature type="region of interest" description="Disordered" evidence="1">
    <location>
        <begin position="1"/>
        <end position="20"/>
    </location>
</feature>
<organism evidence="3 4">
    <name type="scientific">Cryobacterium sinapicolor</name>
    <dbReference type="NCBI Taxonomy" id="1259236"/>
    <lineage>
        <taxon>Bacteria</taxon>
        <taxon>Bacillati</taxon>
        <taxon>Actinomycetota</taxon>
        <taxon>Actinomycetes</taxon>
        <taxon>Micrococcales</taxon>
        <taxon>Microbacteriaceae</taxon>
        <taxon>Cryobacterium</taxon>
    </lineage>
</organism>
<dbReference type="EMBL" id="SOGQ01000033">
    <property type="protein sequence ID" value="TFD01325.1"/>
    <property type="molecule type" value="Genomic_DNA"/>
</dbReference>
<dbReference type="RefSeq" id="WP_134429305.1">
    <property type="nucleotide sequence ID" value="NZ_SOGQ01000033.1"/>
</dbReference>
<evidence type="ECO:0000313" key="4">
    <source>
        <dbReference type="Proteomes" id="UP000297853"/>
    </source>
</evidence>
<feature type="compositionally biased region" description="Pro residues" evidence="1">
    <location>
        <begin position="1"/>
        <end position="11"/>
    </location>
</feature>
<dbReference type="InterPro" id="IPR041657">
    <property type="entry name" value="HTH_17"/>
</dbReference>
<dbReference type="InterPro" id="IPR009061">
    <property type="entry name" value="DNA-bd_dom_put_sf"/>
</dbReference>
<accession>A0ABY2J902</accession>
<dbReference type="Proteomes" id="UP000297853">
    <property type="component" value="Unassembled WGS sequence"/>
</dbReference>
<evidence type="ECO:0000313" key="3">
    <source>
        <dbReference type="EMBL" id="TFD01325.1"/>
    </source>
</evidence>
<dbReference type="Pfam" id="PF12728">
    <property type="entry name" value="HTH_17"/>
    <property type="match status" value="1"/>
</dbReference>
<name>A0ABY2J902_9MICO</name>
<evidence type="ECO:0000256" key="1">
    <source>
        <dbReference type="SAM" id="MobiDB-lite"/>
    </source>
</evidence>
<keyword evidence="4" id="KW-1185">Reference proteome</keyword>
<gene>
    <name evidence="3" type="ORF">E3T28_07145</name>
</gene>
<sequence>MPPRVTVPNTPPVGAATPPCTLTSVPAGEYLGVARKTLSNWRARGEGPRYARLGKSGSRIVYRVADLEGFVAERMIGGIR</sequence>
<feature type="domain" description="Helix-turn-helix" evidence="2">
    <location>
        <begin position="29"/>
        <end position="74"/>
    </location>
</feature>
<keyword evidence="3" id="KW-0238">DNA-binding</keyword>
<comment type="caution">
    <text evidence="3">The sequence shown here is derived from an EMBL/GenBank/DDBJ whole genome shotgun (WGS) entry which is preliminary data.</text>
</comment>
<reference evidence="3 4" key="1">
    <citation type="submission" date="2019-03" db="EMBL/GenBank/DDBJ databases">
        <title>Genomics of glacier-inhabiting Cryobacterium strains.</title>
        <authorList>
            <person name="Liu Q."/>
            <person name="Xin Y.-H."/>
        </authorList>
    </citation>
    <scope>NUCLEOTIDE SEQUENCE [LARGE SCALE GENOMIC DNA]</scope>
    <source>
        <strain evidence="3 4">TMT1-23-1</strain>
    </source>
</reference>
<dbReference type="GO" id="GO:0003677">
    <property type="term" value="F:DNA binding"/>
    <property type="evidence" value="ECO:0007669"/>
    <property type="project" value="UniProtKB-KW"/>
</dbReference>
<dbReference type="SUPFAM" id="SSF46955">
    <property type="entry name" value="Putative DNA-binding domain"/>
    <property type="match status" value="1"/>
</dbReference>
<evidence type="ECO:0000259" key="2">
    <source>
        <dbReference type="Pfam" id="PF12728"/>
    </source>
</evidence>